<comment type="similarity">
    <text evidence="1 2">Belongs to the glycosyl hydrolase 31 family.</text>
</comment>
<keyword evidence="6" id="KW-1185">Reference proteome</keyword>
<dbReference type="InterPro" id="IPR017853">
    <property type="entry name" value="GH"/>
</dbReference>
<dbReference type="RefSeq" id="WP_106291309.1">
    <property type="nucleotide sequence ID" value="NZ_PVTH01000002.1"/>
</dbReference>
<keyword evidence="2" id="KW-0326">Glycosidase</keyword>
<evidence type="ECO:0000259" key="4">
    <source>
        <dbReference type="PROSITE" id="PS51820"/>
    </source>
</evidence>
<reference evidence="5 6" key="1">
    <citation type="submission" date="2018-03" db="EMBL/GenBank/DDBJ databases">
        <title>Genomic Encyclopedia of Type Strains, Phase III (KMG-III): the genomes of soil and plant-associated and newly described type strains.</title>
        <authorList>
            <person name="Whitman W."/>
        </authorList>
    </citation>
    <scope>NUCLEOTIDE SEQUENCE [LARGE SCALE GENOMIC DNA]</scope>
    <source>
        <strain evidence="5 6">CGMCC 1.9313</strain>
    </source>
</reference>
<dbReference type="InterPro" id="IPR013780">
    <property type="entry name" value="Glyco_hydro_b"/>
</dbReference>
<dbReference type="Gene3D" id="3.20.20.80">
    <property type="entry name" value="Glycosidases"/>
    <property type="match status" value="1"/>
</dbReference>
<dbReference type="PROSITE" id="PS51820">
    <property type="entry name" value="PA14"/>
    <property type="match status" value="1"/>
</dbReference>
<dbReference type="GO" id="GO:0004553">
    <property type="term" value="F:hydrolase activity, hydrolyzing O-glycosyl compounds"/>
    <property type="evidence" value="ECO:0007669"/>
    <property type="project" value="InterPro"/>
</dbReference>
<dbReference type="SUPFAM" id="SSF51011">
    <property type="entry name" value="Glycosyl hydrolase domain"/>
    <property type="match status" value="1"/>
</dbReference>
<dbReference type="OrthoDB" id="176168at2"/>
<dbReference type="PANTHER" id="PTHR43863:SF2">
    <property type="entry name" value="MALTASE-GLUCOAMYLASE"/>
    <property type="match status" value="1"/>
</dbReference>
<dbReference type="EMBL" id="PVTH01000002">
    <property type="protein sequence ID" value="PRY54258.1"/>
    <property type="molecule type" value="Genomic_DNA"/>
</dbReference>
<dbReference type="InterPro" id="IPR048395">
    <property type="entry name" value="Glyco_hydro_31_C"/>
</dbReference>
<evidence type="ECO:0000313" key="6">
    <source>
        <dbReference type="Proteomes" id="UP000238034"/>
    </source>
</evidence>
<dbReference type="SMART" id="SM00758">
    <property type="entry name" value="PA14"/>
    <property type="match status" value="1"/>
</dbReference>
<keyword evidence="3" id="KW-0732">Signal</keyword>
<dbReference type="CDD" id="cd14752">
    <property type="entry name" value="GH31_N"/>
    <property type="match status" value="1"/>
</dbReference>
<protein>
    <submittedName>
        <fullName evidence="5">Alpha-D-xyloside xylohydrolase</fullName>
    </submittedName>
</protein>
<proteinExistence type="inferred from homology"/>
<dbReference type="GO" id="GO:0005975">
    <property type="term" value="P:carbohydrate metabolic process"/>
    <property type="evidence" value="ECO:0007669"/>
    <property type="project" value="InterPro"/>
</dbReference>
<organism evidence="5 6">
    <name type="scientific">Arcticibacter pallidicorallinus</name>
    <dbReference type="NCBI Taxonomy" id="1259464"/>
    <lineage>
        <taxon>Bacteria</taxon>
        <taxon>Pseudomonadati</taxon>
        <taxon>Bacteroidota</taxon>
        <taxon>Sphingobacteriia</taxon>
        <taxon>Sphingobacteriales</taxon>
        <taxon>Sphingobacteriaceae</taxon>
        <taxon>Arcticibacter</taxon>
    </lineage>
</organism>
<dbReference type="InterPro" id="IPR000322">
    <property type="entry name" value="Glyco_hydro_31_TIM"/>
</dbReference>
<dbReference type="Proteomes" id="UP000238034">
    <property type="component" value="Unassembled WGS sequence"/>
</dbReference>
<dbReference type="Pfam" id="PF17137">
    <property type="entry name" value="DUF5110"/>
    <property type="match status" value="1"/>
</dbReference>
<feature type="signal peptide" evidence="3">
    <location>
        <begin position="1"/>
        <end position="21"/>
    </location>
</feature>
<dbReference type="InterPro" id="IPR037524">
    <property type="entry name" value="PA14/GLEYA"/>
</dbReference>
<dbReference type="AlphaFoldDB" id="A0A2T0U8S2"/>
<evidence type="ECO:0000256" key="1">
    <source>
        <dbReference type="ARBA" id="ARBA00007806"/>
    </source>
</evidence>
<feature type="domain" description="PA14" evidence="4">
    <location>
        <begin position="229"/>
        <end position="374"/>
    </location>
</feature>
<dbReference type="InterPro" id="IPR011658">
    <property type="entry name" value="PA14_dom"/>
</dbReference>
<dbReference type="SUPFAM" id="SSF74650">
    <property type="entry name" value="Galactose mutarotase-like"/>
    <property type="match status" value="1"/>
</dbReference>
<dbReference type="CDD" id="cd06591">
    <property type="entry name" value="GH31_xylosidase_XylS"/>
    <property type="match status" value="1"/>
</dbReference>
<dbReference type="InterPro" id="IPR011013">
    <property type="entry name" value="Gal_mutarotase_sf_dom"/>
</dbReference>
<dbReference type="Pfam" id="PF21365">
    <property type="entry name" value="Glyco_hydro_31_3rd"/>
    <property type="match status" value="1"/>
</dbReference>
<dbReference type="Pfam" id="PF01055">
    <property type="entry name" value="Glyco_hydro_31_2nd"/>
    <property type="match status" value="1"/>
</dbReference>
<dbReference type="PANTHER" id="PTHR43863">
    <property type="entry name" value="HYDROLASE, PUTATIVE (AFU_ORTHOLOGUE AFUA_1G03140)-RELATED"/>
    <property type="match status" value="1"/>
</dbReference>
<dbReference type="Gene3D" id="2.60.120.380">
    <property type="match status" value="1"/>
</dbReference>
<dbReference type="InterPro" id="IPR051816">
    <property type="entry name" value="Glycosyl_Hydrolase_31"/>
</dbReference>
<comment type="caution">
    <text evidence="5">The sequence shown here is derived from an EMBL/GenBank/DDBJ whole genome shotgun (WGS) entry which is preliminary data.</text>
</comment>
<keyword evidence="2 5" id="KW-0378">Hydrolase</keyword>
<dbReference type="SUPFAM" id="SSF56988">
    <property type="entry name" value="Anthrax protective antigen"/>
    <property type="match status" value="1"/>
</dbReference>
<dbReference type="Pfam" id="PF07691">
    <property type="entry name" value="PA14"/>
    <property type="match status" value="1"/>
</dbReference>
<sequence length="949" mass="109038">MHKNILVAILFCSLFSVFVSAQDTDVKKLSDGVIITLNDKAAALGQTITLKVLSDKIIRVTSAALGAPTLHKSLMVSDNLLSAGTPTWDMTRDAEKITLKTSSMQAVVKLTDGMISFTDAAGKPIVSEQRRDAGTFIADSHSGDSFYKIRQGFEVGETEGFYGLGQHQNGVMNYRGHQVELLQYNTDVAIPFVISTNNYGILWDNYSITKVGDVRTFRPLSGLKLYSKSGEVGWLTATYSDLKDSRNTISRAESDIDYSFLKDLKNFPDSFKLVNGKVRWEGDIESPYSGLHTFLFKYAGYIKIWVDGKLQADRWRQPWNAGAIELQVLLEDKRKYSLVIEWLPDGGESYLSFKWQSPIPQNEKNDFSFLSEAGDQVDYYLVSGKDLDEVIAGYRLLTGKASIVPKWAMGFWQSRERYKTQDEILSTVKTFRDRKIPLDNIVLDWSYWEENQWGSQEFDTERFPSAEQMISDLHDKYNTRLMISVWPKFYEGTDAYNSFAKKGWLYRRNVEDGRKDWIAKGYKSTFYDPFNPEARVGFWNLLNDKLYKKGIDAWWLDATEPDIHSNLSVETRKSIFTPSLGSGARYFNAFPLLNAKGIYEGQRKENPNDRVFILTRSAYGGLQRYATVTWSGDISSRWHDMRDQISAGVNFSMSGLPYWAMDIGGFSVERRFENAKGDDLKEWREMNTRWYQFGAFTPVFRVHGQFPFREIYNIAPEGHPAYSSMLYYNKLRYRLMPYIYSLAGQAYHQHYTIMRGLVMDFPHDDAVRNIDNQFMFGPSLLINPVSEYEARSRKVYLPKGIGWYDLYTGTYFKGGQNINAEAPYERMPLFVKEGSILTFGPELQYTSEKPADPIRLYVYTGRDASFNLYEDEGTNYNYERNAFSNIPISYNEKDKTLTIGQREGSFEGMLRNRTFEIFVVTPRAKRSLSFDSPAKQKLRYSGQKLSVKI</sequence>
<evidence type="ECO:0000256" key="3">
    <source>
        <dbReference type="SAM" id="SignalP"/>
    </source>
</evidence>
<dbReference type="Gene3D" id="2.60.40.1760">
    <property type="entry name" value="glycosyl hydrolase (family 31)"/>
    <property type="match status" value="1"/>
</dbReference>
<accession>A0A2T0U8S2</accession>
<gene>
    <name evidence="5" type="ORF">B0I27_10224</name>
</gene>
<dbReference type="Pfam" id="PF13802">
    <property type="entry name" value="Gal_mutarotas_2"/>
    <property type="match status" value="1"/>
</dbReference>
<dbReference type="SUPFAM" id="SSF51445">
    <property type="entry name" value="(Trans)glycosidases"/>
    <property type="match status" value="1"/>
</dbReference>
<dbReference type="InterPro" id="IPR033403">
    <property type="entry name" value="DUF5110"/>
</dbReference>
<dbReference type="Gene3D" id="2.60.40.1180">
    <property type="entry name" value="Golgi alpha-mannosidase II"/>
    <property type="match status" value="2"/>
</dbReference>
<evidence type="ECO:0000256" key="2">
    <source>
        <dbReference type="RuleBase" id="RU361185"/>
    </source>
</evidence>
<dbReference type="InterPro" id="IPR025887">
    <property type="entry name" value="Glyco_hydro_31_N_dom"/>
</dbReference>
<feature type="chain" id="PRO_5015735914" evidence="3">
    <location>
        <begin position="22"/>
        <end position="949"/>
    </location>
</feature>
<evidence type="ECO:0000313" key="5">
    <source>
        <dbReference type="EMBL" id="PRY54258.1"/>
    </source>
</evidence>
<dbReference type="GO" id="GO:0030246">
    <property type="term" value="F:carbohydrate binding"/>
    <property type="evidence" value="ECO:0007669"/>
    <property type="project" value="InterPro"/>
</dbReference>
<name>A0A2T0U8S2_9SPHI</name>